<organism evidence="2">
    <name type="scientific">Daucus carota subsp. sativus</name>
    <name type="common">Carrot</name>
    <dbReference type="NCBI Taxonomy" id="79200"/>
    <lineage>
        <taxon>Eukaryota</taxon>
        <taxon>Viridiplantae</taxon>
        <taxon>Streptophyta</taxon>
        <taxon>Embryophyta</taxon>
        <taxon>Tracheophyta</taxon>
        <taxon>Spermatophyta</taxon>
        <taxon>Magnoliopsida</taxon>
        <taxon>eudicotyledons</taxon>
        <taxon>Gunneridae</taxon>
        <taxon>Pentapetalae</taxon>
        <taxon>asterids</taxon>
        <taxon>campanulids</taxon>
        <taxon>Apiales</taxon>
        <taxon>Apiaceae</taxon>
        <taxon>Apioideae</taxon>
        <taxon>Scandiceae</taxon>
        <taxon>Daucinae</taxon>
        <taxon>Daucus</taxon>
        <taxon>Daucus sect. Daucus</taxon>
    </lineage>
</organism>
<accession>A0A162AFP2</accession>
<evidence type="ECO:0000313" key="2">
    <source>
        <dbReference type="EMBL" id="KZN00423.1"/>
    </source>
</evidence>
<keyword evidence="1" id="KW-1133">Transmembrane helix</keyword>
<keyword evidence="1" id="KW-0472">Membrane</keyword>
<dbReference type="AlphaFoldDB" id="A0A162AFP2"/>
<dbReference type="Pfam" id="PF04646">
    <property type="entry name" value="DUF604"/>
    <property type="match status" value="1"/>
</dbReference>
<dbReference type="STRING" id="79200.A0A162AFP2"/>
<gene>
    <name evidence="2" type="ORF">DCAR_009177</name>
</gene>
<dbReference type="FunFam" id="3.90.550.50:FF:000061">
    <property type="entry name" value="AT4g00300 protein"/>
    <property type="match status" value="1"/>
</dbReference>
<dbReference type="InterPro" id="IPR006740">
    <property type="entry name" value="DUF604"/>
</dbReference>
<protein>
    <submittedName>
        <fullName evidence="2">Uncharacterized protein</fullName>
    </submittedName>
</protein>
<feature type="transmembrane region" description="Helical" evidence="1">
    <location>
        <begin position="21"/>
        <end position="41"/>
    </location>
</feature>
<dbReference type="Gramene" id="KZN00423">
    <property type="protein sequence ID" value="KZN00423"/>
    <property type="gene ID" value="DCAR_009177"/>
</dbReference>
<evidence type="ECO:0000256" key="1">
    <source>
        <dbReference type="SAM" id="Phobius"/>
    </source>
</evidence>
<dbReference type="Gene3D" id="3.90.550.50">
    <property type="match status" value="1"/>
</dbReference>
<reference evidence="2" key="1">
    <citation type="journal article" date="2016" name="Nat. Genet.">
        <title>A high-quality carrot genome assembly provides new insights into carotenoid accumulation and asterid genome evolution.</title>
        <authorList>
            <person name="Iorizzo M."/>
            <person name="Ellison S."/>
            <person name="Senalik D."/>
            <person name="Zeng P."/>
            <person name="Satapoomin P."/>
            <person name="Huang J."/>
            <person name="Bowman M."/>
            <person name="Iovene M."/>
            <person name="Sanseverino W."/>
            <person name="Cavagnaro P."/>
            <person name="Yildiz M."/>
            <person name="Macko-Podgorni A."/>
            <person name="Moranska E."/>
            <person name="Grzebelus E."/>
            <person name="Grzebelus D."/>
            <person name="Ashrafi H."/>
            <person name="Zheng Z."/>
            <person name="Cheng S."/>
            <person name="Spooner D."/>
            <person name="Van Deynze A."/>
            <person name="Simon P."/>
        </authorList>
    </citation>
    <scope>NUCLEOTIDE SEQUENCE [LARGE SCALE GENOMIC DNA]</scope>
    <source>
        <tissue evidence="2">Leaf</tissue>
    </source>
</reference>
<dbReference type="PANTHER" id="PTHR10811">
    <property type="entry name" value="FRINGE-RELATED"/>
    <property type="match status" value="1"/>
</dbReference>
<sequence length="420" mass="47347">MHSLQQNLERSSAKKYSCQNISKLLAVSGLIFYLSFIFFLLHNQLSYLTQNILPPLLLNQPCPITSKYSKNSPTEINHLVFGLLGSAKAWKHRKSYIESWWRPNVTRGYLYLDTIPSPEFFPWPSSSPPLRISEDISKLLNETKHVAPIMARMVHGILEVFKQEHVGVRWFVMGDDDSIFFVENWVNVLGKYDHTKYFYIGGQSEDIWSNDNFSFDQGFGGAGFALSYPLAQALANNVEDCLRRYPHLTSADYITMTCIADLGVSHTAEKGIHQVDLSNDISGFLSSHPQVPLMSLHHFDVVKPIFPSKNRSESAMHLMKAADFDQSRILQQTICYDRKTNCPESEIVTSYVRDATQGPSSCSSGKKSADRINTIQVFSPATKHIETGRSECCDFANQLGRGKAKMKVNIRSCAADEIIA</sequence>
<keyword evidence="1" id="KW-0812">Transmembrane</keyword>
<comment type="caution">
    <text evidence="2">The sequence shown here is derived from an EMBL/GenBank/DDBJ whole genome shotgun (WGS) entry which is preliminary data.</text>
</comment>
<name>A0A162AFP2_DAUCS</name>
<dbReference type="OMA" id="KIFARSY"/>
<proteinExistence type="predicted"/>
<dbReference type="EMBL" id="LNRQ01000003">
    <property type="protein sequence ID" value="KZN00423.1"/>
    <property type="molecule type" value="Genomic_DNA"/>
</dbReference>